<accession>A0A5C7Y1S5</accession>
<gene>
    <name evidence="1" type="ORF">E6Q54_12205</name>
</gene>
<evidence type="ECO:0000313" key="2">
    <source>
        <dbReference type="Proteomes" id="UP000321797"/>
    </source>
</evidence>
<dbReference type="EMBL" id="SSGD01000065">
    <property type="protein sequence ID" value="TXI55643.1"/>
    <property type="molecule type" value="Genomic_DNA"/>
</dbReference>
<name>A0A5C7Y1S5_9MYCO</name>
<sequence>MDELIAELTAKTEEVRSAWSALSTVSGQRAALVKRLHDEFGVSYVRLGQLMGVSTGRAFNIANPL</sequence>
<dbReference type="RefSeq" id="WP_276760955.1">
    <property type="nucleotide sequence ID" value="NZ_SSGD01000065.1"/>
</dbReference>
<evidence type="ECO:0000313" key="1">
    <source>
        <dbReference type="EMBL" id="TXI55643.1"/>
    </source>
</evidence>
<proteinExistence type="predicted"/>
<dbReference type="Proteomes" id="UP000321797">
    <property type="component" value="Unassembled WGS sequence"/>
</dbReference>
<comment type="caution">
    <text evidence="1">The sequence shown here is derived from an EMBL/GenBank/DDBJ whole genome shotgun (WGS) entry which is preliminary data.</text>
</comment>
<dbReference type="AlphaFoldDB" id="A0A5C7Y1S5"/>
<protein>
    <submittedName>
        <fullName evidence="1">Uncharacterized protein</fullName>
    </submittedName>
</protein>
<reference evidence="1 2" key="1">
    <citation type="submission" date="2018-09" db="EMBL/GenBank/DDBJ databases">
        <title>Metagenome Assembled Genomes from an Advanced Water Purification Facility.</title>
        <authorList>
            <person name="Stamps B.W."/>
            <person name="Spear J.R."/>
        </authorList>
    </citation>
    <scope>NUCLEOTIDE SEQUENCE [LARGE SCALE GENOMIC DNA]</scope>
    <source>
        <strain evidence="1">Bin_29_2</strain>
    </source>
</reference>
<organism evidence="1 2">
    <name type="scientific">Mycolicibacter arupensis</name>
    <dbReference type="NCBI Taxonomy" id="342002"/>
    <lineage>
        <taxon>Bacteria</taxon>
        <taxon>Bacillati</taxon>
        <taxon>Actinomycetota</taxon>
        <taxon>Actinomycetes</taxon>
        <taxon>Mycobacteriales</taxon>
        <taxon>Mycobacteriaceae</taxon>
        <taxon>Mycolicibacter</taxon>
    </lineage>
</organism>